<gene>
    <name evidence="5" type="ordered locus">Caci_6679</name>
</gene>
<dbReference type="Gene3D" id="1.10.10.60">
    <property type="entry name" value="Homeodomain-like"/>
    <property type="match status" value="1"/>
</dbReference>
<dbReference type="Pfam" id="PF17920">
    <property type="entry name" value="TetR_C_16"/>
    <property type="match status" value="1"/>
</dbReference>
<organism evidence="5 6">
    <name type="scientific">Catenulispora acidiphila (strain DSM 44928 / JCM 14897 / NBRC 102108 / NRRL B-24433 / ID139908)</name>
    <dbReference type="NCBI Taxonomy" id="479433"/>
    <lineage>
        <taxon>Bacteria</taxon>
        <taxon>Bacillati</taxon>
        <taxon>Actinomycetota</taxon>
        <taxon>Actinomycetes</taxon>
        <taxon>Catenulisporales</taxon>
        <taxon>Catenulisporaceae</taxon>
        <taxon>Catenulispora</taxon>
    </lineage>
</organism>
<evidence type="ECO:0000313" key="6">
    <source>
        <dbReference type="Proteomes" id="UP000000851"/>
    </source>
</evidence>
<dbReference type="AlphaFoldDB" id="C7Q032"/>
<feature type="DNA-binding region" description="H-T-H motif" evidence="2">
    <location>
        <begin position="41"/>
        <end position="60"/>
    </location>
</feature>
<dbReference type="PANTHER" id="PTHR30055:SF235">
    <property type="entry name" value="TRANSCRIPTIONAL REGULATORY PROTEIN"/>
    <property type="match status" value="1"/>
</dbReference>
<dbReference type="PRINTS" id="PR00455">
    <property type="entry name" value="HTHTETR"/>
</dbReference>
<dbReference type="SUPFAM" id="SSF48498">
    <property type="entry name" value="Tetracyclin repressor-like, C-terminal domain"/>
    <property type="match status" value="1"/>
</dbReference>
<reference evidence="5 6" key="1">
    <citation type="journal article" date="2009" name="Stand. Genomic Sci.">
        <title>Complete genome sequence of Catenulispora acidiphila type strain (ID 139908).</title>
        <authorList>
            <person name="Copeland A."/>
            <person name="Lapidus A."/>
            <person name="Glavina Del Rio T."/>
            <person name="Nolan M."/>
            <person name="Lucas S."/>
            <person name="Chen F."/>
            <person name="Tice H."/>
            <person name="Cheng J.F."/>
            <person name="Bruce D."/>
            <person name="Goodwin L."/>
            <person name="Pitluck S."/>
            <person name="Mikhailova N."/>
            <person name="Pati A."/>
            <person name="Ivanova N."/>
            <person name="Mavromatis K."/>
            <person name="Chen A."/>
            <person name="Palaniappan K."/>
            <person name="Chain P."/>
            <person name="Land M."/>
            <person name="Hauser L."/>
            <person name="Chang Y.J."/>
            <person name="Jeffries C.D."/>
            <person name="Chertkov O."/>
            <person name="Brettin T."/>
            <person name="Detter J.C."/>
            <person name="Han C."/>
            <person name="Ali Z."/>
            <person name="Tindall B.J."/>
            <person name="Goker M."/>
            <person name="Bristow J."/>
            <person name="Eisen J.A."/>
            <person name="Markowitz V."/>
            <person name="Hugenholtz P."/>
            <person name="Kyrpides N.C."/>
            <person name="Klenk H.P."/>
        </authorList>
    </citation>
    <scope>NUCLEOTIDE SEQUENCE [LARGE SCALE GENOMIC DNA]</scope>
    <source>
        <strain evidence="6">DSM 44928 / JCM 14897 / NBRC 102108 / NRRL B-24433 / ID139908</strain>
    </source>
</reference>
<evidence type="ECO:0000313" key="5">
    <source>
        <dbReference type="EMBL" id="ACU75525.1"/>
    </source>
</evidence>
<dbReference type="Gene3D" id="1.10.357.10">
    <property type="entry name" value="Tetracycline Repressor, domain 2"/>
    <property type="match status" value="1"/>
</dbReference>
<dbReference type="HOGENOM" id="CLU_069356_10_0_11"/>
<sequence length="209" mass="22330">MVETGAPAAKRGRRTDGGQAKEAIEQAARRLFADHGFDRTSVRQVALAAGVDPMLVTHYFKTKAGLFAAVVQPPVDPALAITFVLEEGPDHAGERLAHFVLRTLEDPDSQKWIVAMVRAATAEPEVAAVVRERMVVPMLIPLAEAVGASDPEYRATLVMTQLIGLAVGRYVLQVEPLASRPAQEVAADLAGTFQRYLTGSLSGSEVGES</sequence>
<dbReference type="InterPro" id="IPR041678">
    <property type="entry name" value="TetR_C_16"/>
</dbReference>
<feature type="domain" description="HTH tetR-type" evidence="4">
    <location>
        <begin position="18"/>
        <end position="78"/>
    </location>
</feature>
<dbReference type="OrthoDB" id="3210235at2"/>
<dbReference type="PANTHER" id="PTHR30055">
    <property type="entry name" value="HTH-TYPE TRANSCRIPTIONAL REGULATOR RUTR"/>
    <property type="match status" value="1"/>
</dbReference>
<dbReference type="SUPFAM" id="SSF46689">
    <property type="entry name" value="Homeodomain-like"/>
    <property type="match status" value="1"/>
</dbReference>
<protein>
    <submittedName>
        <fullName evidence="5">Transcriptional regulator, TetR family</fullName>
    </submittedName>
</protein>
<dbReference type="GO" id="GO:0000976">
    <property type="term" value="F:transcription cis-regulatory region binding"/>
    <property type="evidence" value="ECO:0007669"/>
    <property type="project" value="TreeGrafter"/>
</dbReference>
<dbReference type="GO" id="GO:0003700">
    <property type="term" value="F:DNA-binding transcription factor activity"/>
    <property type="evidence" value="ECO:0007669"/>
    <property type="project" value="TreeGrafter"/>
</dbReference>
<dbReference type="eggNOG" id="COG1309">
    <property type="taxonomic scope" value="Bacteria"/>
</dbReference>
<evidence type="ECO:0000256" key="3">
    <source>
        <dbReference type="SAM" id="MobiDB-lite"/>
    </source>
</evidence>
<evidence type="ECO:0000259" key="4">
    <source>
        <dbReference type="PROSITE" id="PS50977"/>
    </source>
</evidence>
<dbReference type="InterPro" id="IPR036271">
    <property type="entry name" value="Tet_transcr_reg_TetR-rel_C_sf"/>
</dbReference>
<dbReference type="EMBL" id="CP001700">
    <property type="protein sequence ID" value="ACU75525.1"/>
    <property type="molecule type" value="Genomic_DNA"/>
</dbReference>
<dbReference type="KEGG" id="cai:Caci_6679"/>
<name>C7Q032_CATAD</name>
<keyword evidence="6" id="KW-1185">Reference proteome</keyword>
<dbReference type="Proteomes" id="UP000000851">
    <property type="component" value="Chromosome"/>
</dbReference>
<accession>C7Q032</accession>
<dbReference type="InterPro" id="IPR009057">
    <property type="entry name" value="Homeodomain-like_sf"/>
</dbReference>
<dbReference type="InterPro" id="IPR050109">
    <property type="entry name" value="HTH-type_TetR-like_transc_reg"/>
</dbReference>
<dbReference type="PROSITE" id="PS50977">
    <property type="entry name" value="HTH_TETR_2"/>
    <property type="match status" value="1"/>
</dbReference>
<feature type="region of interest" description="Disordered" evidence="3">
    <location>
        <begin position="1"/>
        <end position="21"/>
    </location>
</feature>
<keyword evidence="1 2" id="KW-0238">DNA-binding</keyword>
<evidence type="ECO:0000256" key="2">
    <source>
        <dbReference type="PROSITE-ProRule" id="PRU00335"/>
    </source>
</evidence>
<proteinExistence type="predicted"/>
<dbReference type="InterPro" id="IPR001647">
    <property type="entry name" value="HTH_TetR"/>
</dbReference>
<evidence type="ECO:0000256" key="1">
    <source>
        <dbReference type="ARBA" id="ARBA00023125"/>
    </source>
</evidence>
<dbReference type="InParanoid" id="C7Q032"/>
<dbReference type="Pfam" id="PF00440">
    <property type="entry name" value="TetR_N"/>
    <property type="match status" value="1"/>
</dbReference>